<evidence type="ECO:0000313" key="2">
    <source>
        <dbReference type="Proteomes" id="UP000266841"/>
    </source>
</evidence>
<dbReference type="AlphaFoldDB" id="K0T026"/>
<dbReference type="EMBL" id="AGNL01008355">
    <property type="protein sequence ID" value="EJK70569.1"/>
    <property type="molecule type" value="Genomic_DNA"/>
</dbReference>
<proteinExistence type="predicted"/>
<name>K0T026_THAOC</name>
<dbReference type="Proteomes" id="UP000266841">
    <property type="component" value="Unassembled WGS sequence"/>
</dbReference>
<dbReference type="OMA" id="PANVHAG"/>
<organism evidence="1 2">
    <name type="scientific">Thalassiosira oceanica</name>
    <name type="common">Marine diatom</name>
    <dbReference type="NCBI Taxonomy" id="159749"/>
    <lineage>
        <taxon>Eukaryota</taxon>
        <taxon>Sar</taxon>
        <taxon>Stramenopiles</taxon>
        <taxon>Ochrophyta</taxon>
        <taxon>Bacillariophyta</taxon>
        <taxon>Coscinodiscophyceae</taxon>
        <taxon>Thalassiosirophycidae</taxon>
        <taxon>Thalassiosirales</taxon>
        <taxon>Thalassiosiraceae</taxon>
        <taxon>Thalassiosira</taxon>
    </lineage>
</organism>
<gene>
    <name evidence="1" type="ORF">THAOC_08058</name>
</gene>
<protein>
    <submittedName>
        <fullName evidence="1">Uncharacterized protein</fullName>
    </submittedName>
</protein>
<reference evidence="1 2" key="1">
    <citation type="journal article" date="2012" name="Genome Biol.">
        <title>Genome and low-iron response of an oceanic diatom adapted to chronic iron limitation.</title>
        <authorList>
            <person name="Lommer M."/>
            <person name="Specht M."/>
            <person name="Roy A.S."/>
            <person name="Kraemer L."/>
            <person name="Andreson R."/>
            <person name="Gutowska M.A."/>
            <person name="Wolf J."/>
            <person name="Bergner S.V."/>
            <person name="Schilhabel M.B."/>
            <person name="Klostermeier U.C."/>
            <person name="Beiko R.G."/>
            <person name="Rosenstiel P."/>
            <person name="Hippler M."/>
            <person name="Laroche J."/>
        </authorList>
    </citation>
    <scope>NUCLEOTIDE SEQUENCE [LARGE SCALE GENOMIC DNA]</scope>
    <source>
        <strain evidence="1 2">CCMP1005</strain>
    </source>
</reference>
<sequence length="149" mass="15350">MGNCLGSAAAYPGNRRVAHPVYQPGPEEFKVDPNDPHTAVANVHFVTCAAGGNALTLVGRPNRVEPAGSDAKAQYISVTLPANVHAGDVIHVKAPDGRLNAITEDLAPGVYVPTVEAEPDIAVGYPEPAAGVETAVAQPTTYVPASYAK</sequence>
<comment type="caution">
    <text evidence="1">The sequence shown here is derived from an EMBL/GenBank/DDBJ whole genome shotgun (WGS) entry which is preliminary data.</text>
</comment>
<evidence type="ECO:0000313" key="1">
    <source>
        <dbReference type="EMBL" id="EJK70569.1"/>
    </source>
</evidence>
<dbReference type="OrthoDB" id="44545at2759"/>
<accession>K0T026</accession>
<keyword evidence="2" id="KW-1185">Reference proteome</keyword>
<dbReference type="eggNOG" id="ENOG502QZ1N">
    <property type="taxonomic scope" value="Eukaryota"/>
</dbReference>